<evidence type="ECO:0000313" key="2">
    <source>
        <dbReference type="EMBL" id="GAA4681447.1"/>
    </source>
</evidence>
<gene>
    <name evidence="2" type="ORF">GCM10025780_28520</name>
</gene>
<evidence type="ECO:0000256" key="1">
    <source>
        <dbReference type="SAM" id="MobiDB-lite"/>
    </source>
</evidence>
<dbReference type="Proteomes" id="UP001501295">
    <property type="component" value="Unassembled WGS sequence"/>
</dbReference>
<feature type="region of interest" description="Disordered" evidence="1">
    <location>
        <begin position="1"/>
        <end position="94"/>
    </location>
</feature>
<reference evidence="3" key="1">
    <citation type="journal article" date="2019" name="Int. J. Syst. Evol. Microbiol.">
        <title>The Global Catalogue of Microorganisms (GCM) 10K type strain sequencing project: providing services to taxonomists for standard genome sequencing and annotation.</title>
        <authorList>
            <consortium name="The Broad Institute Genomics Platform"/>
            <consortium name="The Broad Institute Genome Sequencing Center for Infectious Disease"/>
            <person name="Wu L."/>
            <person name="Ma J."/>
        </authorList>
    </citation>
    <scope>NUCLEOTIDE SEQUENCE [LARGE SCALE GENOMIC DNA]</scope>
    <source>
        <strain evidence="3">JCM 18956</strain>
    </source>
</reference>
<accession>A0ABP8W671</accession>
<feature type="compositionally biased region" description="Polar residues" evidence="1">
    <location>
        <begin position="9"/>
        <end position="18"/>
    </location>
</feature>
<name>A0ABP8W671_9MICO</name>
<organism evidence="2 3">
    <name type="scientific">Frondihabitans cladoniiphilus</name>
    <dbReference type="NCBI Taxonomy" id="715785"/>
    <lineage>
        <taxon>Bacteria</taxon>
        <taxon>Bacillati</taxon>
        <taxon>Actinomycetota</taxon>
        <taxon>Actinomycetes</taxon>
        <taxon>Micrococcales</taxon>
        <taxon>Microbacteriaceae</taxon>
        <taxon>Frondihabitans</taxon>
    </lineage>
</organism>
<evidence type="ECO:0000313" key="3">
    <source>
        <dbReference type="Proteomes" id="UP001501295"/>
    </source>
</evidence>
<protein>
    <submittedName>
        <fullName evidence="2">Uncharacterized protein</fullName>
    </submittedName>
</protein>
<proteinExistence type="predicted"/>
<sequence>MRKRPQTPDAGSTLNRGRSITARPSRIRCPDCAQAAPIPGSTMHPRHSNPATPPGGPFDPEAAPSLDLDDYDAHPKPTPLGEGWPGDELYGTME</sequence>
<keyword evidence="3" id="KW-1185">Reference proteome</keyword>
<comment type="caution">
    <text evidence="2">The sequence shown here is derived from an EMBL/GenBank/DDBJ whole genome shotgun (WGS) entry which is preliminary data.</text>
</comment>
<dbReference type="EMBL" id="BAABLM010000005">
    <property type="protein sequence ID" value="GAA4681447.1"/>
    <property type="molecule type" value="Genomic_DNA"/>
</dbReference>